<accession>A0A095H939</accession>
<dbReference type="EMBL" id="JPGG01000018">
    <property type="protein sequence ID" value="KGC10099.1"/>
    <property type="molecule type" value="Genomic_DNA"/>
</dbReference>
<reference evidence="8" key="4">
    <citation type="submission" date="2022-09" db="EMBL/GenBank/DDBJ databases">
        <title>Genomic of Burkholderia gladioli.</title>
        <authorList>
            <person name="Wu H."/>
        </authorList>
    </citation>
    <scope>NUCLEOTIDE SEQUENCE</scope>
    <source>
        <strain evidence="8">ZN-S4</strain>
    </source>
</reference>
<evidence type="ECO:0000256" key="2">
    <source>
        <dbReference type="ARBA" id="ARBA00022692"/>
    </source>
</evidence>
<evidence type="ECO:0000313" key="9">
    <source>
        <dbReference type="Proteomes" id="UP000029590"/>
    </source>
</evidence>
<reference evidence="7" key="3">
    <citation type="submission" date="2017-09" db="EMBL/GenBank/DDBJ databases">
        <title>FDA dAtabase for Regulatory Grade micrObial Sequences (FDA-ARGOS): Supporting development and validation of Infectious Disease Dx tests.</title>
        <authorList>
            <person name="Minogue T."/>
            <person name="Wolcott M."/>
            <person name="Wasieloski L."/>
            <person name="Aguilar W."/>
            <person name="Moore D."/>
            <person name="Tallon L.J."/>
            <person name="Sadzewicz L."/>
            <person name="Ott S."/>
            <person name="Zhao X."/>
            <person name="Nagaraj S."/>
            <person name="Vavikolanu K."/>
            <person name="Aluvathingal J."/>
            <person name="Nadendla S."/>
            <person name="Sichtig H."/>
        </authorList>
    </citation>
    <scope>NUCLEOTIDE SEQUENCE</scope>
    <source>
        <strain evidence="7">FDAARGOS_390</strain>
    </source>
</reference>
<organism evidence="7 10">
    <name type="scientific">Burkholderia gladioli</name>
    <name type="common">Pseudomonas marginata</name>
    <name type="synonym">Phytomonas marginata</name>
    <dbReference type="NCBI Taxonomy" id="28095"/>
    <lineage>
        <taxon>Bacteria</taxon>
        <taxon>Pseudomonadati</taxon>
        <taxon>Pseudomonadota</taxon>
        <taxon>Betaproteobacteria</taxon>
        <taxon>Burkholderiales</taxon>
        <taxon>Burkholderiaceae</taxon>
        <taxon>Burkholderia</taxon>
    </lineage>
</organism>
<dbReference type="AlphaFoldDB" id="A0A095VW00"/>
<name>A0A095VW00_BURGA</name>
<evidence type="ECO:0000256" key="3">
    <source>
        <dbReference type="ARBA" id="ARBA00022989"/>
    </source>
</evidence>
<dbReference type="Proteomes" id="UP000029590">
    <property type="component" value="Unassembled WGS sequence"/>
</dbReference>
<dbReference type="RefSeq" id="WP_013697734.1">
    <property type="nucleotide sequence ID" value="NZ_CADEPO010000005.1"/>
</dbReference>
<dbReference type="Pfam" id="PF07869">
    <property type="entry name" value="DUF1656"/>
    <property type="match status" value="1"/>
</dbReference>
<dbReference type="OrthoDB" id="6080293at2"/>
<gene>
    <name evidence="7" type="ORF">CRM94_30855</name>
    <name evidence="6" type="ORF">DM48_5911</name>
    <name evidence="8" type="ORF">NYZ96_08030</name>
</gene>
<accession>A0A095VW00</accession>
<evidence type="ECO:0000313" key="10">
    <source>
        <dbReference type="Proteomes" id="UP000220629"/>
    </source>
</evidence>
<reference evidence="10" key="2">
    <citation type="submission" date="2017-09" db="EMBL/GenBank/DDBJ databases">
        <title>FDA dAtabase for Regulatory Grade micrObial Sequences (FDA-ARGOS): Supporting development and validation of Infectious Disease Dx tests.</title>
        <authorList>
            <person name="Minogue T."/>
            <person name="Wolcott M."/>
            <person name="Wasieloski L."/>
            <person name="Aguilar W."/>
            <person name="Moore D."/>
            <person name="Tallon L."/>
            <person name="Sadzewicz L."/>
            <person name="Ott S."/>
            <person name="Zhao X."/>
            <person name="Nagaraj S."/>
            <person name="Vavikolanu K."/>
            <person name="Aluvathingal J."/>
            <person name="Nadendla S."/>
            <person name="Sichtig H."/>
        </authorList>
    </citation>
    <scope>NUCLEOTIDE SEQUENCE [LARGE SCALE GENOMIC DNA]</scope>
    <source>
        <strain evidence="10">FDAARGOS_390</strain>
    </source>
</reference>
<keyword evidence="2 5" id="KW-0812">Transmembrane</keyword>
<feature type="transmembrane region" description="Helical" evidence="5">
    <location>
        <begin position="48"/>
        <end position="66"/>
    </location>
</feature>
<dbReference type="EMBL" id="PDDY01000004">
    <property type="protein sequence ID" value="PEH38743.1"/>
    <property type="molecule type" value="Genomic_DNA"/>
</dbReference>
<dbReference type="OMA" id="DLYRFFW"/>
<dbReference type="GeneID" id="66457484"/>
<proteinExistence type="predicted"/>
<evidence type="ECO:0000256" key="5">
    <source>
        <dbReference type="SAM" id="Phobius"/>
    </source>
</evidence>
<dbReference type="Proteomes" id="UP000220629">
    <property type="component" value="Unassembled WGS sequence"/>
</dbReference>
<evidence type="ECO:0000256" key="4">
    <source>
        <dbReference type="ARBA" id="ARBA00023136"/>
    </source>
</evidence>
<keyword evidence="4 5" id="KW-0472">Membrane</keyword>
<evidence type="ECO:0000313" key="8">
    <source>
        <dbReference type="EMBL" id="UWX71683.1"/>
    </source>
</evidence>
<dbReference type="InterPro" id="IPR012451">
    <property type="entry name" value="DUF1656"/>
</dbReference>
<reference evidence="6 9" key="1">
    <citation type="submission" date="2014-04" db="EMBL/GenBank/DDBJ databases">
        <authorList>
            <person name="Bishop-Lilly K.A."/>
            <person name="Broomall S.M."/>
            <person name="Chain P.S."/>
            <person name="Chertkov O."/>
            <person name="Coyne S.R."/>
            <person name="Daligault H.E."/>
            <person name="Davenport K.W."/>
            <person name="Erkkila T."/>
            <person name="Frey K.G."/>
            <person name="Gibbons H.S."/>
            <person name="Gu W."/>
            <person name="Jaissle J."/>
            <person name="Johnson S.L."/>
            <person name="Koroleva G.I."/>
            <person name="Ladner J.T."/>
            <person name="Lo C.-C."/>
            <person name="Minogue T.D."/>
            <person name="Munk C."/>
            <person name="Palacios G.F."/>
            <person name="Redden C.L."/>
            <person name="Rosenzweig C.N."/>
            <person name="Scholz M.B."/>
            <person name="Teshima H."/>
            <person name="Xu Y."/>
        </authorList>
    </citation>
    <scope>NUCLEOTIDE SEQUENCE [LARGE SCALE GENOMIC DNA]</scope>
    <source>
        <strain evidence="9">gladioli</strain>
        <strain evidence="6">Gladioli</strain>
    </source>
</reference>
<protein>
    <submittedName>
        <fullName evidence="7">DUF1656 domain-containing protein</fullName>
    </submittedName>
</protein>
<dbReference type="KEGG" id="bgo:BM43_2985"/>
<keyword evidence="1" id="KW-1003">Cell membrane</keyword>
<feature type="transmembrane region" description="Helical" evidence="5">
    <location>
        <begin position="7"/>
        <end position="28"/>
    </location>
</feature>
<evidence type="ECO:0000256" key="1">
    <source>
        <dbReference type="ARBA" id="ARBA00022475"/>
    </source>
</evidence>
<evidence type="ECO:0000313" key="6">
    <source>
        <dbReference type="EMBL" id="KGC10099.1"/>
    </source>
</evidence>
<keyword evidence="3 5" id="KW-1133">Transmembrane helix</keyword>
<dbReference type="EMBL" id="CP104214">
    <property type="protein sequence ID" value="UWX71683.1"/>
    <property type="molecule type" value="Genomic_DNA"/>
</dbReference>
<evidence type="ECO:0000313" key="7">
    <source>
        <dbReference type="EMBL" id="PEH38743.1"/>
    </source>
</evidence>
<dbReference type="Proteomes" id="UP001059745">
    <property type="component" value="Chromosome 1"/>
</dbReference>
<sequence>MMPREIAVFDAYMPTVVLMFVLGALLTWMVDRLLAATGLYRLVWHPSLFRASLLVCICGGLGLAVYR</sequence>